<evidence type="ECO:0000313" key="2">
    <source>
        <dbReference type="EMBL" id="MEK8031571.1"/>
    </source>
</evidence>
<dbReference type="PANTHER" id="PTHR46623:SF6">
    <property type="entry name" value="ALPHA_BETA-HYDROLASES SUPERFAMILY PROTEIN"/>
    <property type="match status" value="1"/>
</dbReference>
<dbReference type="GO" id="GO:0016787">
    <property type="term" value="F:hydrolase activity"/>
    <property type="evidence" value="ECO:0007669"/>
    <property type="project" value="UniProtKB-KW"/>
</dbReference>
<dbReference type="SUPFAM" id="SSF53474">
    <property type="entry name" value="alpha/beta-Hydrolases"/>
    <property type="match status" value="1"/>
</dbReference>
<dbReference type="InterPro" id="IPR051049">
    <property type="entry name" value="Dienelactone_hydrolase-like"/>
</dbReference>
<dbReference type="RefSeq" id="WP_341425961.1">
    <property type="nucleotide sequence ID" value="NZ_JBBUTG010000006.1"/>
</dbReference>
<dbReference type="Pfam" id="PF01738">
    <property type="entry name" value="DLH"/>
    <property type="match status" value="1"/>
</dbReference>
<organism evidence="2 3">
    <name type="scientific">Ideonella lacteola</name>
    <dbReference type="NCBI Taxonomy" id="2984193"/>
    <lineage>
        <taxon>Bacteria</taxon>
        <taxon>Pseudomonadati</taxon>
        <taxon>Pseudomonadota</taxon>
        <taxon>Betaproteobacteria</taxon>
        <taxon>Burkholderiales</taxon>
        <taxon>Sphaerotilaceae</taxon>
        <taxon>Ideonella</taxon>
    </lineage>
</organism>
<dbReference type="PANTHER" id="PTHR46623">
    <property type="entry name" value="CARBOXYMETHYLENEBUTENOLIDASE-RELATED"/>
    <property type="match status" value="1"/>
</dbReference>
<dbReference type="Proteomes" id="UP001371218">
    <property type="component" value="Unassembled WGS sequence"/>
</dbReference>
<accession>A0ABU9BNM8</accession>
<dbReference type="InterPro" id="IPR002925">
    <property type="entry name" value="Dienelactn_hydro"/>
</dbReference>
<name>A0ABU9BNM8_9BURK</name>
<reference evidence="2 3" key="1">
    <citation type="submission" date="2024-04" db="EMBL/GenBank/DDBJ databases">
        <title>Novel species of the genus Ideonella isolated from streams.</title>
        <authorList>
            <person name="Lu H."/>
        </authorList>
    </citation>
    <scope>NUCLEOTIDE SEQUENCE [LARGE SCALE GENOMIC DNA]</scope>
    <source>
        <strain evidence="2 3">DXS29W</strain>
    </source>
</reference>
<dbReference type="EMBL" id="JBBUTG010000006">
    <property type="protein sequence ID" value="MEK8031571.1"/>
    <property type="molecule type" value="Genomic_DNA"/>
</dbReference>
<keyword evidence="2" id="KW-0378">Hydrolase</keyword>
<gene>
    <name evidence="2" type="ORF">AACH06_12150</name>
</gene>
<evidence type="ECO:0000259" key="1">
    <source>
        <dbReference type="Pfam" id="PF01738"/>
    </source>
</evidence>
<feature type="domain" description="Dienelactone hydrolase" evidence="1">
    <location>
        <begin position="19"/>
        <end position="231"/>
    </location>
</feature>
<dbReference type="InterPro" id="IPR029058">
    <property type="entry name" value="AB_hydrolase_fold"/>
</dbReference>
<proteinExistence type="predicted"/>
<keyword evidence="3" id="KW-1185">Reference proteome</keyword>
<protein>
    <submittedName>
        <fullName evidence="2">Dienelactone hydrolase family protein</fullName>
        <ecNumber evidence="2">3.1.-.-</ecNumber>
    </submittedName>
</protein>
<comment type="caution">
    <text evidence="2">The sequence shown here is derived from an EMBL/GenBank/DDBJ whole genome shotgun (WGS) entry which is preliminary data.</text>
</comment>
<dbReference type="EC" id="3.1.-.-" evidence="2"/>
<sequence length="234" mass="25519">MPHPVTTEWIDLDSADGRFSGYLALPPARRGPGLLLLQEIFGVNEHIRGVVEQYALAGFVVLAPDLFWRKGARIELGYDGTDAQRAYQLMGTITHERVVGDMQAALTALRQRPECSGRTGAIGYCMGGRLAYTAAACCSVDAAVAYYGGGIQNQLHLVPQIECPIQFHYAERDDHIPLVAVDAVRQALVEKDAEVYVYPDALHGFNCWSRASYGPGPAALAHGRSLAFLAERLF</sequence>
<evidence type="ECO:0000313" key="3">
    <source>
        <dbReference type="Proteomes" id="UP001371218"/>
    </source>
</evidence>
<dbReference type="Gene3D" id="3.40.50.1820">
    <property type="entry name" value="alpha/beta hydrolase"/>
    <property type="match status" value="1"/>
</dbReference>